<dbReference type="RefSeq" id="XP_001878371.1">
    <property type="nucleotide sequence ID" value="XM_001878336.1"/>
</dbReference>
<dbReference type="HOGENOM" id="CLU_3014560_0_0_1"/>
<dbReference type="Proteomes" id="UP000001194">
    <property type="component" value="Unassembled WGS sequence"/>
</dbReference>
<protein>
    <submittedName>
        <fullName evidence="1">Predicted protein</fullName>
    </submittedName>
</protein>
<evidence type="ECO:0000313" key="1">
    <source>
        <dbReference type="EMBL" id="EDR11070.1"/>
    </source>
</evidence>
<organism evidence="2">
    <name type="scientific">Laccaria bicolor (strain S238N-H82 / ATCC MYA-4686)</name>
    <name type="common">Bicoloured deceiver</name>
    <name type="synonym">Laccaria laccata var. bicolor</name>
    <dbReference type="NCBI Taxonomy" id="486041"/>
    <lineage>
        <taxon>Eukaryota</taxon>
        <taxon>Fungi</taxon>
        <taxon>Dikarya</taxon>
        <taxon>Basidiomycota</taxon>
        <taxon>Agaricomycotina</taxon>
        <taxon>Agaricomycetes</taxon>
        <taxon>Agaricomycetidae</taxon>
        <taxon>Agaricales</taxon>
        <taxon>Agaricineae</taxon>
        <taxon>Hydnangiaceae</taxon>
        <taxon>Laccaria</taxon>
    </lineage>
</organism>
<name>B0D2A5_LACBS</name>
<gene>
    <name evidence="1" type="ORF">LACBIDRAFT_315394</name>
</gene>
<sequence length="56" mass="6613">MFSFRWVVVVGRWIDILRKHDLEDDDGARFFEGVSPMFLCALMSSNLERQRCSMIT</sequence>
<accession>B0D2A5</accession>
<reference evidence="1 2" key="1">
    <citation type="journal article" date="2008" name="Nature">
        <title>The genome of Laccaria bicolor provides insights into mycorrhizal symbiosis.</title>
        <authorList>
            <person name="Martin F."/>
            <person name="Aerts A."/>
            <person name="Ahren D."/>
            <person name="Brun A."/>
            <person name="Danchin E.G.J."/>
            <person name="Duchaussoy F."/>
            <person name="Gibon J."/>
            <person name="Kohler A."/>
            <person name="Lindquist E."/>
            <person name="Pereda V."/>
            <person name="Salamov A."/>
            <person name="Shapiro H.J."/>
            <person name="Wuyts J."/>
            <person name="Blaudez D."/>
            <person name="Buee M."/>
            <person name="Brokstein P."/>
            <person name="Canbaeck B."/>
            <person name="Cohen D."/>
            <person name="Courty P.E."/>
            <person name="Coutinho P.M."/>
            <person name="Delaruelle C."/>
            <person name="Detter J.C."/>
            <person name="Deveau A."/>
            <person name="DiFazio S."/>
            <person name="Duplessis S."/>
            <person name="Fraissinet-Tachet L."/>
            <person name="Lucic E."/>
            <person name="Frey-Klett P."/>
            <person name="Fourrey C."/>
            <person name="Feussner I."/>
            <person name="Gay G."/>
            <person name="Grimwood J."/>
            <person name="Hoegger P.J."/>
            <person name="Jain P."/>
            <person name="Kilaru S."/>
            <person name="Labbe J."/>
            <person name="Lin Y.C."/>
            <person name="Legue V."/>
            <person name="Le Tacon F."/>
            <person name="Marmeisse R."/>
            <person name="Melayah D."/>
            <person name="Montanini B."/>
            <person name="Muratet M."/>
            <person name="Nehls U."/>
            <person name="Niculita-Hirzel H."/>
            <person name="Oudot-Le Secq M.P."/>
            <person name="Peter M."/>
            <person name="Quesneville H."/>
            <person name="Rajashekar B."/>
            <person name="Reich M."/>
            <person name="Rouhier N."/>
            <person name="Schmutz J."/>
            <person name="Yin T."/>
            <person name="Chalot M."/>
            <person name="Henrissat B."/>
            <person name="Kuees U."/>
            <person name="Lucas S."/>
            <person name="Van de Peer Y."/>
            <person name="Podila G.K."/>
            <person name="Polle A."/>
            <person name="Pukkila P.J."/>
            <person name="Richardson P.M."/>
            <person name="Rouze P."/>
            <person name="Sanders I.R."/>
            <person name="Stajich J.E."/>
            <person name="Tunlid A."/>
            <person name="Tuskan G."/>
            <person name="Grigoriev I.V."/>
        </authorList>
    </citation>
    <scope>NUCLEOTIDE SEQUENCE [LARGE SCALE GENOMIC DNA]</scope>
    <source>
        <strain evidence="2">S238N-H82 / ATCC MYA-4686</strain>
    </source>
</reference>
<dbReference type="AlphaFoldDB" id="B0D2A5"/>
<proteinExistence type="predicted"/>
<keyword evidence="2" id="KW-1185">Reference proteome</keyword>
<dbReference type="GeneID" id="6073676"/>
<dbReference type="EMBL" id="DS547096">
    <property type="protein sequence ID" value="EDR11070.1"/>
    <property type="molecule type" value="Genomic_DNA"/>
</dbReference>
<dbReference type="InParanoid" id="B0D2A5"/>
<evidence type="ECO:0000313" key="2">
    <source>
        <dbReference type="Proteomes" id="UP000001194"/>
    </source>
</evidence>
<dbReference type="KEGG" id="lbc:LACBIDRAFT_315394"/>